<evidence type="ECO:0000256" key="4">
    <source>
        <dbReference type="ARBA" id="ARBA00022989"/>
    </source>
</evidence>
<feature type="transmembrane region" description="Helical" evidence="6">
    <location>
        <begin position="51"/>
        <end position="73"/>
    </location>
</feature>
<dbReference type="GO" id="GO:0015297">
    <property type="term" value="F:antiporter activity"/>
    <property type="evidence" value="ECO:0007669"/>
    <property type="project" value="InterPro"/>
</dbReference>
<keyword evidence="4 6" id="KW-1133">Transmembrane helix</keyword>
<keyword evidence="5 6" id="KW-0472">Membrane</keyword>
<dbReference type="GO" id="GO:0005886">
    <property type="term" value="C:plasma membrane"/>
    <property type="evidence" value="ECO:0007669"/>
    <property type="project" value="TreeGrafter"/>
</dbReference>
<feature type="transmembrane region" description="Helical" evidence="6">
    <location>
        <begin position="320"/>
        <end position="340"/>
    </location>
</feature>
<gene>
    <name evidence="7" type="ORF">V3330_19385</name>
</gene>
<keyword evidence="8" id="KW-1185">Reference proteome</keyword>
<feature type="transmembrane region" description="Helical" evidence="6">
    <location>
        <begin position="170"/>
        <end position="191"/>
    </location>
</feature>
<organism evidence="7 8">
    <name type="scientific">Elongatibacter sediminis</name>
    <dbReference type="NCBI Taxonomy" id="3119006"/>
    <lineage>
        <taxon>Bacteria</taxon>
        <taxon>Pseudomonadati</taxon>
        <taxon>Pseudomonadota</taxon>
        <taxon>Gammaproteobacteria</taxon>
        <taxon>Chromatiales</taxon>
        <taxon>Wenzhouxiangellaceae</taxon>
        <taxon>Elongatibacter</taxon>
    </lineage>
</organism>
<proteinExistence type="inferred from homology"/>
<feature type="transmembrane region" description="Helical" evidence="6">
    <location>
        <begin position="144"/>
        <end position="163"/>
    </location>
</feature>
<feature type="transmembrane region" description="Helical" evidence="6">
    <location>
        <begin position="286"/>
        <end position="308"/>
    </location>
</feature>
<dbReference type="PANTHER" id="PTHR42893">
    <property type="entry name" value="PROTEIN DETOXIFICATION 44, CHLOROPLASTIC-RELATED"/>
    <property type="match status" value="1"/>
</dbReference>
<dbReference type="RefSeq" id="WP_354697127.1">
    <property type="nucleotide sequence ID" value="NZ_JAZHOG010000020.1"/>
</dbReference>
<keyword evidence="3 6" id="KW-0812">Transmembrane</keyword>
<dbReference type="PANTHER" id="PTHR42893:SF46">
    <property type="entry name" value="PROTEIN DETOXIFICATION 44, CHLOROPLASTIC"/>
    <property type="match status" value="1"/>
</dbReference>
<feature type="transmembrane region" description="Helical" evidence="6">
    <location>
        <begin position="241"/>
        <end position="266"/>
    </location>
</feature>
<dbReference type="EMBL" id="JAZHOG010000020">
    <property type="protein sequence ID" value="MEJ8569800.1"/>
    <property type="molecule type" value="Genomic_DNA"/>
</dbReference>
<dbReference type="CDD" id="cd13136">
    <property type="entry name" value="MATE_DinF_like"/>
    <property type="match status" value="1"/>
</dbReference>
<feature type="transmembrane region" description="Helical" evidence="6">
    <location>
        <begin position="21"/>
        <end position="45"/>
    </location>
</feature>
<evidence type="ECO:0000313" key="7">
    <source>
        <dbReference type="EMBL" id="MEJ8569800.1"/>
    </source>
</evidence>
<evidence type="ECO:0000256" key="3">
    <source>
        <dbReference type="ARBA" id="ARBA00022692"/>
    </source>
</evidence>
<feature type="transmembrane region" description="Helical" evidence="6">
    <location>
        <begin position="385"/>
        <end position="407"/>
    </location>
</feature>
<feature type="transmembrane region" description="Helical" evidence="6">
    <location>
        <begin position="360"/>
        <end position="378"/>
    </location>
</feature>
<feature type="transmembrane region" description="Helical" evidence="6">
    <location>
        <begin position="419"/>
        <end position="442"/>
    </location>
</feature>
<dbReference type="InterPro" id="IPR044644">
    <property type="entry name" value="DinF-like"/>
</dbReference>
<evidence type="ECO:0000313" key="8">
    <source>
        <dbReference type="Proteomes" id="UP001359886"/>
    </source>
</evidence>
<accession>A0AAW9RD55</accession>
<feature type="transmembrane region" description="Helical" evidence="6">
    <location>
        <begin position="93"/>
        <end position="114"/>
    </location>
</feature>
<evidence type="ECO:0000256" key="2">
    <source>
        <dbReference type="ARBA" id="ARBA00010199"/>
    </source>
</evidence>
<feature type="transmembrane region" description="Helical" evidence="6">
    <location>
        <begin position="197"/>
        <end position="221"/>
    </location>
</feature>
<evidence type="ECO:0000256" key="1">
    <source>
        <dbReference type="ARBA" id="ARBA00004141"/>
    </source>
</evidence>
<comment type="similarity">
    <text evidence="2">Belongs to the multi antimicrobial extrusion (MATE) (TC 2.A.66.1) family.</text>
</comment>
<comment type="subcellular location">
    <subcellularLocation>
        <location evidence="1">Membrane</location>
        <topology evidence="1">Multi-pass membrane protein</topology>
    </subcellularLocation>
</comment>
<dbReference type="AlphaFoldDB" id="A0AAW9RD55"/>
<protein>
    <submittedName>
        <fullName evidence="7">MATE family efflux transporter</fullName>
    </submittedName>
</protein>
<evidence type="ECO:0000256" key="6">
    <source>
        <dbReference type="SAM" id="Phobius"/>
    </source>
</evidence>
<name>A0AAW9RD55_9GAMM</name>
<reference evidence="7 8" key="1">
    <citation type="submission" date="2024-02" db="EMBL/GenBank/DDBJ databases">
        <title>A novel Wenzhouxiangellaceae bacterium, isolated from coastal sediments.</title>
        <authorList>
            <person name="Du Z.-J."/>
            <person name="Ye Y.-Q."/>
            <person name="Zhang X.-Y."/>
        </authorList>
    </citation>
    <scope>NUCLEOTIDE SEQUENCE [LARGE SCALE GENOMIC DNA]</scope>
    <source>
        <strain evidence="7 8">CH-27</strain>
    </source>
</reference>
<comment type="caution">
    <text evidence="7">The sequence shown here is derived from an EMBL/GenBank/DDBJ whole genome shotgun (WGS) entry which is preliminary data.</text>
</comment>
<dbReference type="Proteomes" id="UP001359886">
    <property type="component" value="Unassembled WGS sequence"/>
</dbReference>
<sequence>MRAAATPAAGDFTRPHRQIWAIAWPAILANSSAPLVGLVDTWAIGHLPSPVHLAAVGLGTVIFNYLLWAFGFLRMGTTGLVAQARGRENDDTLVATVIRACALSLLFGGALLIFQDALLVAGLRAMAPPAEVADITEAYFRIRIWAAPATLLGYAITGVLFGLARVRAILWLQLLLNVTNGVLNVIFVIGLDMGVPGVAWGTLIAQWLAAVASVWVLLRLLDRAMLVARIRQRATWHIRKFGSLIFLNGFIFIRTLFLMTALALIMRKAGALGDVGMAASHVAMQFMMLMALGLDGFAHAAEALAGAAWGHGRRTVFRRWVWLTSQWAVIASVLYAVGFWLGGDAVTAVLTDLTEVRGVVADLMPLIIALPLVSVWCFQFDGVFIGATAAGAMMVTMGVAFGTYLLILEPLTRTHGLVGLWAAVLIFMGVRGLAQAVWYPLLERRLPAT</sequence>
<dbReference type="NCBIfam" id="TIGR00797">
    <property type="entry name" value="matE"/>
    <property type="match status" value="1"/>
</dbReference>
<evidence type="ECO:0000256" key="5">
    <source>
        <dbReference type="ARBA" id="ARBA00023136"/>
    </source>
</evidence>
<dbReference type="GO" id="GO:0042910">
    <property type="term" value="F:xenobiotic transmembrane transporter activity"/>
    <property type="evidence" value="ECO:0007669"/>
    <property type="project" value="InterPro"/>
</dbReference>
<dbReference type="InterPro" id="IPR002528">
    <property type="entry name" value="MATE_fam"/>
</dbReference>
<dbReference type="Pfam" id="PF01554">
    <property type="entry name" value="MatE"/>
    <property type="match status" value="1"/>
</dbReference>